<dbReference type="PaxDb" id="55529-EKX52703"/>
<reference evidence="4" key="2">
    <citation type="submission" date="2012-11" db="EMBL/GenBank/DDBJ databases">
        <authorList>
            <person name="Kuo A."/>
            <person name="Curtis B.A."/>
            <person name="Tanifuji G."/>
            <person name="Burki F."/>
            <person name="Gruber A."/>
            <person name="Irimia M."/>
            <person name="Maruyama S."/>
            <person name="Arias M.C."/>
            <person name="Ball S.G."/>
            <person name="Gile G.H."/>
            <person name="Hirakawa Y."/>
            <person name="Hopkins J.F."/>
            <person name="Rensing S.A."/>
            <person name="Schmutz J."/>
            <person name="Symeonidi A."/>
            <person name="Elias M."/>
            <person name="Eveleigh R.J."/>
            <person name="Herman E.K."/>
            <person name="Klute M.J."/>
            <person name="Nakayama T."/>
            <person name="Obornik M."/>
            <person name="Reyes-Prieto A."/>
            <person name="Armbrust E.V."/>
            <person name="Aves S.J."/>
            <person name="Beiko R.G."/>
            <person name="Coutinho P."/>
            <person name="Dacks J.B."/>
            <person name="Durnford D.G."/>
            <person name="Fast N.M."/>
            <person name="Green B.R."/>
            <person name="Grisdale C."/>
            <person name="Hempe F."/>
            <person name="Henrissat B."/>
            <person name="Hoppner M.P."/>
            <person name="Ishida K.-I."/>
            <person name="Kim E."/>
            <person name="Koreny L."/>
            <person name="Kroth P.G."/>
            <person name="Liu Y."/>
            <person name="Malik S.-B."/>
            <person name="Maier U.G."/>
            <person name="McRose D."/>
            <person name="Mock T."/>
            <person name="Neilson J.A."/>
            <person name="Onodera N.T."/>
            <person name="Poole A.M."/>
            <person name="Pritham E.J."/>
            <person name="Richards T.A."/>
            <person name="Rocap G."/>
            <person name="Roy S.W."/>
            <person name="Sarai C."/>
            <person name="Schaack S."/>
            <person name="Shirato S."/>
            <person name="Slamovits C.H."/>
            <person name="Spencer D.F."/>
            <person name="Suzuki S."/>
            <person name="Worden A.Z."/>
            <person name="Zauner S."/>
            <person name="Barry K."/>
            <person name="Bell C."/>
            <person name="Bharti A.K."/>
            <person name="Crow J.A."/>
            <person name="Grimwood J."/>
            <person name="Kramer R."/>
            <person name="Lindquist E."/>
            <person name="Lucas S."/>
            <person name="Salamov A."/>
            <person name="McFadden G.I."/>
            <person name="Lane C.E."/>
            <person name="Keeling P.J."/>
            <person name="Gray M.W."/>
            <person name="Grigoriev I.V."/>
            <person name="Archibald J.M."/>
        </authorList>
    </citation>
    <scope>NUCLEOTIDE SEQUENCE</scope>
    <source>
        <strain evidence="4">CCMP2712</strain>
    </source>
</reference>
<gene>
    <name evidence="2" type="ORF">GUITHDRAFT_150635</name>
</gene>
<protein>
    <submittedName>
        <fullName evidence="2 3">Uncharacterized protein</fullName>
    </submittedName>
</protein>
<sequence length="151" mass="16747">MAPNERANSRGRARETGGMKKGQKEAACNGNVARELLNGPLSNADLYLFLELAKSVGKDEAVRWLAKEIILKKTGGDRSRSVSRRSSIQSMQDIAENLYYATRAESPSFKDEPEDTLSLRVGNTDHFKISSCRTESMKFPVCCSHCLTDKT</sequence>
<evidence type="ECO:0000313" key="2">
    <source>
        <dbReference type="EMBL" id="EKX52703.1"/>
    </source>
</evidence>
<feature type="region of interest" description="Disordered" evidence="1">
    <location>
        <begin position="1"/>
        <end position="26"/>
    </location>
</feature>
<evidence type="ECO:0000313" key="4">
    <source>
        <dbReference type="Proteomes" id="UP000011087"/>
    </source>
</evidence>
<feature type="compositionally biased region" description="Basic and acidic residues" evidence="1">
    <location>
        <begin position="12"/>
        <end position="24"/>
    </location>
</feature>
<dbReference type="EMBL" id="JH992972">
    <property type="protein sequence ID" value="EKX52703.1"/>
    <property type="molecule type" value="Genomic_DNA"/>
</dbReference>
<dbReference type="RefSeq" id="XP_005839683.1">
    <property type="nucleotide sequence ID" value="XM_005839626.1"/>
</dbReference>
<keyword evidence="4" id="KW-1185">Reference proteome</keyword>
<reference evidence="3" key="3">
    <citation type="submission" date="2015-06" db="UniProtKB">
        <authorList>
            <consortium name="EnsemblProtists"/>
        </authorList>
    </citation>
    <scope>IDENTIFICATION</scope>
</reference>
<dbReference type="HOGENOM" id="CLU_1734964_0_0_1"/>
<evidence type="ECO:0000256" key="1">
    <source>
        <dbReference type="SAM" id="MobiDB-lite"/>
    </source>
</evidence>
<name>L1JX75_GUITC</name>
<dbReference type="GeneID" id="17309292"/>
<dbReference type="Proteomes" id="UP000011087">
    <property type="component" value="Unassembled WGS sequence"/>
</dbReference>
<organism evidence="2">
    <name type="scientific">Guillardia theta (strain CCMP2712)</name>
    <name type="common">Cryptophyte</name>
    <dbReference type="NCBI Taxonomy" id="905079"/>
    <lineage>
        <taxon>Eukaryota</taxon>
        <taxon>Cryptophyceae</taxon>
        <taxon>Pyrenomonadales</taxon>
        <taxon>Geminigeraceae</taxon>
        <taxon>Guillardia</taxon>
    </lineage>
</organism>
<proteinExistence type="predicted"/>
<evidence type="ECO:0000313" key="3">
    <source>
        <dbReference type="EnsemblProtists" id="EKX52703"/>
    </source>
</evidence>
<reference evidence="2 4" key="1">
    <citation type="journal article" date="2012" name="Nature">
        <title>Algal genomes reveal evolutionary mosaicism and the fate of nucleomorphs.</title>
        <authorList>
            <consortium name="DOE Joint Genome Institute"/>
            <person name="Curtis B.A."/>
            <person name="Tanifuji G."/>
            <person name="Burki F."/>
            <person name="Gruber A."/>
            <person name="Irimia M."/>
            <person name="Maruyama S."/>
            <person name="Arias M.C."/>
            <person name="Ball S.G."/>
            <person name="Gile G.H."/>
            <person name="Hirakawa Y."/>
            <person name="Hopkins J.F."/>
            <person name="Kuo A."/>
            <person name="Rensing S.A."/>
            <person name="Schmutz J."/>
            <person name="Symeonidi A."/>
            <person name="Elias M."/>
            <person name="Eveleigh R.J."/>
            <person name="Herman E.K."/>
            <person name="Klute M.J."/>
            <person name="Nakayama T."/>
            <person name="Obornik M."/>
            <person name="Reyes-Prieto A."/>
            <person name="Armbrust E.V."/>
            <person name="Aves S.J."/>
            <person name="Beiko R.G."/>
            <person name="Coutinho P."/>
            <person name="Dacks J.B."/>
            <person name="Durnford D.G."/>
            <person name="Fast N.M."/>
            <person name="Green B.R."/>
            <person name="Grisdale C.J."/>
            <person name="Hempel F."/>
            <person name="Henrissat B."/>
            <person name="Hoppner M.P."/>
            <person name="Ishida K."/>
            <person name="Kim E."/>
            <person name="Koreny L."/>
            <person name="Kroth P.G."/>
            <person name="Liu Y."/>
            <person name="Malik S.B."/>
            <person name="Maier U.G."/>
            <person name="McRose D."/>
            <person name="Mock T."/>
            <person name="Neilson J.A."/>
            <person name="Onodera N.T."/>
            <person name="Poole A.M."/>
            <person name="Pritham E.J."/>
            <person name="Richards T.A."/>
            <person name="Rocap G."/>
            <person name="Roy S.W."/>
            <person name="Sarai C."/>
            <person name="Schaack S."/>
            <person name="Shirato S."/>
            <person name="Slamovits C.H."/>
            <person name="Spencer D.F."/>
            <person name="Suzuki S."/>
            <person name="Worden A.Z."/>
            <person name="Zauner S."/>
            <person name="Barry K."/>
            <person name="Bell C."/>
            <person name="Bharti A.K."/>
            <person name="Crow J.A."/>
            <person name="Grimwood J."/>
            <person name="Kramer R."/>
            <person name="Lindquist E."/>
            <person name="Lucas S."/>
            <person name="Salamov A."/>
            <person name="McFadden G.I."/>
            <person name="Lane C.E."/>
            <person name="Keeling P.J."/>
            <person name="Gray M.W."/>
            <person name="Grigoriev I.V."/>
            <person name="Archibald J.M."/>
        </authorList>
    </citation>
    <scope>NUCLEOTIDE SEQUENCE</scope>
    <source>
        <strain evidence="2 4">CCMP2712</strain>
    </source>
</reference>
<accession>L1JX75</accession>
<dbReference type="KEGG" id="gtt:GUITHDRAFT_150635"/>
<dbReference type="EnsemblProtists" id="EKX52703">
    <property type="protein sequence ID" value="EKX52703"/>
    <property type="gene ID" value="GUITHDRAFT_150635"/>
</dbReference>
<dbReference type="AlphaFoldDB" id="L1JX75"/>